<feature type="domain" description="Thioredoxin" evidence="2">
    <location>
        <begin position="5"/>
        <end position="129"/>
    </location>
</feature>
<name>A0A7W6D0E6_9HYPH</name>
<gene>
    <name evidence="3" type="ORF">GGR24_000708</name>
</gene>
<feature type="signal peptide" evidence="1">
    <location>
        <begin position="1"/>
        <end position="23"/>
    </location>
</feature>
<feature type="chain" id="PRO_5031439917" evidence="1">
    <location>
        <begin position="24"/>
        <end position="129"/>
    </location>
</feature>
<comment type="caution">
    <text evidence="3">The sequence shown here is derived from an EMBL/GenBank/DDBJ whole genome shotgun (WGS) entry which is preliminary data.</text>
</comment>
<keyword evidence="1" id="KW-0732">Signal</keyword>
<dbReference type="EMBL" id="JACIDR010000001">
    <property type="protein sequence ID" value="MBB3972075.1"/>
    <property type="molecule type" value="Genomic_DNA"/>
</dbReference>
<dbReference type="AlphaFoldDB" id="A0A7W6D0E6"/>
<dbReference type="GO" id="GO:0016853">
    <property type="term" value="F:isomerase activity"/>
    <property type="evidence" value="ECO:0007669"/>
    <property type="project" value="UniProtKB-KW"/>
</dbReference>
<evidence type="ECO:0000313" key="4">
    <source>
        <dbReference type="Proteomes" id="UP000528964"/>
    </source>
</evidence>
<dbReference type="InterPro" id="IPR036249">
    <property type="entry name" value="Thioredoxin-like_sf"/>
</dbReference>
<dbReference type="CDD" id="cd02947">
    <property type="entry name" value="TRX_family"/>
    <property type="match status" value="1"/>
</dbReference>
<dbReference type="RefSeq" id="WP_183393893.1">
    <property type="nucleotide sequence ID" value="NZ_JACIDR010000001.1"/>
</dbReference>
<organism evidence="3 4">
    <name type="scientific">Hansschlegelia beijingensis</name>
    <dbReference type="NCBI Taxonomy" id="1133344"/>
    <lineage>
        <taxon>Bacteria</taxon>
        <taxon>Pseudomonadati</taxon>
        <taxon>Pseudomonadota</taxon>
        <taxon>Alphaproteobacteria</taxon>
        <taxon>Hyphomicrobiales</taxon>
        <taxon>Methylopilaceae</taxon>
        <taxon>Hansschlegelia</taxon>
    </lineage>
</organism>
<dbReference type="PROSITE" id="PS51352">
    <property type="entry name" value="THIOREDOXIN_2"/>
    <property type="match status" value="1"/>
</dbReference>
<keyword evidence="4" id="KW-1185">Reference proteome</keyword>
<reference evidence="3 4" key="1">
    <citation type="submission" date="2020-08" db="EMBL/GenBank/DDBJ databases">
        <title>Genomic Encyclopedia of Type Strains, Phase IV (KMG-IV): sequencing the most valuable type-strain genomes for metagenomic binning, comparative biology and taxonomic classification.</title>
        <authorList>
            <person name="Goeker M."/>
        </authorList>
    </citation>
    <scope>NUCLEOTIDE SEQUENCE [LARGE SCALE GENOMIC DNA]</scope>
    <source>
        <strain evidence="3 4">DSM 25481</strain>
    </source>
</reference>
<dbReference type="Gene3D" id="3.40.30.10">
    <property type="entry name" value="Glutaredoxin"/>
    <property type="match status" value="1"/>
</dbReference>
<dbReference type="Proteomes" id="UP000528964">
    <property type="component" value="Unassembled WGS sequence"/>
</dbReference>
<evidence type="ECO:0000313" key="3">
    <source>
        <dbReference type="EMBL" id="MBB3972075.1"/>
    </source>
</evidence>
<proteinExistence type="predicted"/>
<protein>
    <submittedName>
        <fullName evidence="3">Thiol-disulfide isomerase/thioredoxin</fullName>
    </submittedName>
</protein>
<evidence type="ECO:0000259" key="2">
    <source>
        <dbReference type="PROSITE" id="PS51352"/>
    </source>
</evidence>
<dbReference type="SUPFAM" id="SSF52833">
    <property type="entry name" value="Thioredoxin-like"/>
    <property type="match status" value="1"/>
</dbReference>
<keyword evidence="3" id="KW-0413">Isomerase</keyword>
<accession>A0A7W6D0E6</accession>
<sequence length="129" mass="13709">MRNRRQILLAAAAAALIPSLADAAGMQRYANVNFEAALAAGGPVVAHIDADWCPTCRAQRPALAKLLEDGRFAAFRAFLVDYDTEKKAMRALNAPDRSTIIVFKGGREVARSVGATDKAAIEALLAKGL</sequence>
<dbReference type="InterPro" id="IPR013766">
    <property type="entry name" value="Thioredoxin_domain"/>
</dbReference>
<dbReference type="Pfam" id="PF00085">
    <property type="entry name" value="Thioredoxin"/>
    <property type="match status" value="1"/>
</dbReference>
<evidence type="ECO:0000256" key="1">
    <source>
        <dbReference type="SAM" id="SignalP"/>
    </source>
</evidence>